<gene>
    <name evidence="2" type="primary">A02g502880.1_BraROA</name>
    <name evidence="2" type="ORF">IGI04_005911</name>
</gene>
<comment type="caution">
    <text evidence="2">The sequence shown here is derived from an EMBL/GenBank/DDBJ whole genome shotgun (WGS) entry which is preliminary data.</text>
</comment>
<keyword evidence="1" id="KW-0472">Membrane</keyword>
<name>A0ABQ7NFC6_BRACM</name>
<reference evidence="2 3" key="1">
    <citation type="submission" date="2021-03" db="EMBL/GenBank/DDBJ databases">
        <authorList>
            <person name="King G.J."/>
            <person name="Bancroft I."/>
            <person name="Baten A."/>
            <person name="Bloomfield J."/>
            <person name="Borpatragohain P."/>
            <person name="He Z."/>
            <person name="Irish N."/>
            <person name="Irwin J."/>
            <person name="Liu K."/>
            <person name="Mauleon R.P."/>
            <person name="Moore J."/>
            <person name="Morris R."/>
            <person name="Ostergaard L."/>
            <person name="Wang B."/>
            <person name="Wells R."/>
        </authorList>
    </citation>
    <scope>NUCLEOTIDE SEQUENCE [LARGE SCALE GENOMIC DNA]</scope>
    <source>
        <strain evidence="2">R-o-18</strain>
        <tissue evidence="2">Leaf</tissue>
    </source>
</reference>
<protein>
    <recommendedName>
        <fullName evidence="4">CASP-like protein</fullName>
    </recommendedName>
</protein>
<evidence type="ECO:0008006" key="4">
    <source>
        <dbReference type="Google" id="ProtNLM"/>
    </source>
</evidence>
<keyword evidence="1" id="KW-0812">Transmembrane</keyword>
<sequence length="64" mass="7112">MTRSPDAHEKTRSAHRKTFGCSCLLDVAIRLLASLTLITVIFPMALTVSTLGSSDLRFKLFLFI</sequence>
<proteinExistence type="predicted"/>
<keyword evidence="3" id="KW-1185">Reference proteome</keyword>
<organism evidence="2 3">
    <name type="scientific">Brassica rapa subsp. trilocularis</name>
    <dbReference type="NCBI Taxonomy" id="1813537"/>
    <lineage>
        <taxon>Eukaryota</taxon>
        <taxon>Viridiplantae</taxon>
        <taxon>Streptophyta</taxon>
        <taxon>Embryophyta</taxon>
        <taxon>Tracheophyta</taxon>
        <taxon>Spermatophyta</taxon>
        <taxon>Magnoliopsida</taxon>
        <taxon>eudicotyledons</taxon>
        <taxon>Gunneridae</taxon>
        <taxon>Pentapetalae</taxon>
        <taxon>rosids</taxon>
        <taxon>malvids</taxon>
        <taxon>Brassicales</taxon>
        <taxon>Brassicaceae</taxon>
        <taxon>Brassiceae</taxon>
        <taxon>Brassica</taxon>
    </lineage>
</organism>
<dbReference type="EMBL" id="JADBGQ010000002">
    <property type="protein sequence ID" value="KAG5409592.1"/>
    <property type="molecule type" value="Genomic_DNA"/>
</dbReference>
<feature type="transmembrane region" description="Helical" evidence="1">
    <location>
        <begin position="21"/>
        <end position="46"/>
    </location>
</feature>
<dbReference type="Proteomes" id="UP000823674">
    <property type="component" value="Chromosome A02"/>
</dbReference>
<evidence type="ECO:0000313" key="2">
    <source>
        <dbReference type="EMBL" id="KAG5409592.1"/>
    </source>
</evidence>
<evidence type="ECO:0000256" key="1">
    <source>
        <dbReference type="SAM" id="Phobius"/>
    </source>
</evidence>
<evidence type="ECO:0000313" key="3">
    <source>
        <dbReference type="Proteomes" id="UP000823674"/>
    </source>
</evidence>
<keyword evidence="1" id="KW-1133">Transmembrane helix</keyword>
<accession>A0ABQ7NFC6</accession>